<keyword evidence="3" id="KW-0808">Transferase</keyword>
<feature type="transmembrane region" description="Helical" evidence="1">
    <location>
        <begin position="21"/>
        <end position="41"/>
    </location>
</feature>
<dbReference type="SUPFAM" id="SSF53756">
    <property type="entry name" value="UDP-Glycosyltransferase/glycogen phosphorylase"/>
    <property type="match status" value="1"/>
</dbReference>
<evidence type="ECO:0000313" key="4">
    <source>
        <dbReference type="Proteomes" id="UP000011566"/>
    </source>
</evidence>
<dbReference type="InterPro" id="IPR028098">
    <property type="entry name" value="Glyco_trans_4-like_N"/>
</dbReference>
<sequence length="343" mass="38075">MPITRLWTYQPTNDDWTGIGRILNFTIFALFASLYVFTHWWRYDCIVSFIGPHSTLLPGFVGRAFGRSWIVDIDDMWIDNAADLGFVSRDSLTHQAVEKLESYAFVLADGITVITQTMAEQYAAKHEMQAADFVVIPNGIDVERFAPSDGSTTSDRSIVYTGKLGQAQAFEPFFRGFAQLDTTYSLRIVGFGDRREELEELTRELAINDRVSFEGPVDREEIPAILQSAALAWVPLKTTHSLDYARPTKLLETMAAGTPYIASQVAEIETVTADSGAGRAVENEPQKVANAMDELIANDDDRVRAGRRGTVFVAENHQWSVLGKRAGDMIFAGINTTSTALLD</sequence>
<keyword evidence="1" id="KW-0472">Membrane</keyword>
<evidence type="ECO:0000256" key="1">
    <source>
        <dbReference type="SAM" id="Phobius"/>
    </source>
</evidence>
<dbReference type="Pfam" id="PF13692">
    <property type="entry name" value="Glyco_trans_1_4"/>
    <property type="match status" value="1"/>
</dbReference>
<keyword evidence="4" id="KW-1185">Reference proteome</keyword>
<organism evidence="3 4">
    <name type="scientific">Halococcus hamelinensis 100A6</name>
    <dbReference type="NCBI Taxonomy" id="1132509"/>
    <lineage>
        <taxon>Archaea</taxon>
        <taxon>Methanobacteriati</taxon>
        <taxon>Methanobacteriota</taxon>
        <taxon>Stenosarchaea group</taxon>
        <taxon>Halobacteria</taxon>
        <taxon>Halobacteriales</taxon>
        <taxon>Halococcaceae</taxon>
        <taxon>Halococcus</taxon>
    </lineage>
</organism>
<keyword evidence="1" id="KW-1133">Transmembrane helix</keyword>
<evidence type="ECO:0000259" key="2">
    <source>
        <dbReference type="Pfam" id="PF13579"/>
    </source>
</evidence>
<dbReference type="Pfam" id="PF13579">
    <property type="entry name" value="Glyco_trans_4_4"/>
    <property type="match status" value="1"/>
</dbReference>
<dbReference type="PANTHER" id="PTHR12526">
    <property type="entry name" value="GLYCOSYLTRANSFERASE"/>
    <property type="match status" value="1"/>
</dbReference>
<dbReference type="EMBL" id="AOMB01000037">
    <property type="protein sequence ID" value="EMA36875.1"/>
    <property type="molecule type" value="Genomic_DNA"/>
</dbReference>
<dbReference type="PATRIC" id="fig|1132509.6.peg.3122"/>
<comment type="caution">
    <text evidence="3">The sequence shown here is derived from an EMBL/GenBank/DDBJ whole genome shotgun (WGS) entry which is preliminary data.</text>
</comment>
<feature type="domain" description="Glycosyltransferase subfamily 4-like N-terminal" evidence="2">
    <location>
        <begin position="28"/>
        <end position="139"/>
    </location>
</feature>
<dbReference type="GO" id="GO:0016740">
    <property type="term" value="F:transferase activity"/>
    <property type="evidence" value="ECO:0007669"/>
    <property type="project" value="UniProtKB-KW"/>
</dbReference>
<dbReference type="AlphaFoldDB" id="M0LXP6"/>
<proteinExistence type="predicted"/>
<dbReference type="Gene3D" id="3.40.50.2000">
    <property type="entry name" value="Glycogen Phosphorylase B"/>
    <property type="match status" value="2"/>
</dbReference>
<evidence type="ECO:0000313" key="3">
    <source>
        <dbReference type="EMBL" id="EMA36875.1"/>
    </source>
</evidence>
<dbReference type="Proteomes" id="UP000011566">
    <property type="component" value="Unassembled WGS sequence"/>
</dbReference>
<gene>
    <name evidence="3" type="ORF">C447_13457</name>
</gene>
<name>M0LXP6_9EURY</name>
<dbReference type="CDD" id="cd03794">
    <property type="entry name" value="GT4_WbuB-like"/>
    <property type="match status" value="1"/>
</dbReference>
<accession>M0LXP6</accession>
<protein>
    <submittedName>
        <fullName evidence="3">Glycosyltransferase</fullName>
    </submittedName>
</protein>
<dbReference type="eggNOG" id="arCOG01405">
    <property type="taxonomic scope" value="Archaea"/>
</dbReference>
<keyword evidence="1" id="KW-0812">Transmembrane</keyword>
<reference evidence="3 4" key="1">
    <citation type="journal article" date="2014" name="PLoS Genet.">
        <title>Phylogenetically driven sequencing of extremely halophilic archaea reveals strategies for static and dynamic osmo-response.</title>
        <authorList>
            <person name="Becker E.A."/>
            <person name="Seitzer P.M."/>
            <person name="Tritt A."/>
            <person name="Larsen D."/>
            <person name="Krusor M."/>
            <person name="Yao A.I."/>
            <person name="Wu D."/>
            <person name="Madern D."/>
            <person name="Eisen J.A."/>
            <person name="Darling A.E."/>
            <person name="Facciotti M.T."/>
        </authorList>
    </citation>
    <scope>NUCLEOTIDE SEQUENCE [LARGE SCALE GENOMIC DNA]</scope>
    <source>
        <strain evidence="3 4">100A6</strain>
    </source>
</reference>